<dbReference type="InterPro" id="IPR006195">
    <property type="entry name" value="aa-tRNA-synth_II"/>
</dbReference>
<dbReference type="PANTHER" id="PTHR43382:SF2">
    <property type="entry name" value="BIFUNCTIONAL GLUTAMATE_PROLINE--TRNA LIGASE"/>
    <property type="match status" value="1"/>
</dbReference>
<keyword evidence="3 7" id="KW-0067">ATP-binding</keyword>
<dbReference type="SUPFAM" id="SSF55681">
    <property type="entry name" value="Class II aaRS and biotin synthetases"/>
    <property type="match status" value="1"/>
</dbReference>
<dbReference type="HAMAP" id="MF_01571">
    <property type="entry name" value="Pro_tRNA_synth_type3"/>
    <property type="match status" value="1"/>
</dbReference>
<dbReference type="NCBIfam" id="TIGR00408">
    <property type="entry name" value="proS_fam_I"/>
    <property type="match status" value="1"/>
</dbReference>
<dbReference type="SMART" id="SM00946">
    <property type="entry name" value="ProRS-C_1"/>
    <property type="match status" value="1"/>
</dbReference>
<dbReference type="PANTHER" id="PTHR43382">
    <property type="entry name" value="PROLYL-TRNA SYNTHETASE"/>
    <property type="match status" value="1"/>
</dbReference>
<sequence>MTKKTQDLTSWYDQLLVKAKLICHGEVKGTVCFLNNSWGLWMEIQQLYNDAIANKNQLSAIALTKFQPTTSFCYQVFQVQLPTLSFYSEYQKEKTHIKGFNPELFLINQVGQKQLNDPLVLRPTSEIAFCNLWKKQELSYHDLPLIYNQWTQVFRAEKNTRPFLRNSEFYWQETHGLFVDQSQSEQAAISFWNLYQDLIINKLCIPAFVGLKSESEKFAGAKNTWTIEAIMPDGQSLQCATSHDLGDTFTKSFTISYQSKTNQKMTPSSFSCGMSTRILGAIFLTHSDDYGLVLPWYLASKQVKLYLFDKNNNPKTRALAFLVKDFLEKLKIRFSFIEINNQLGKQLLKGEIEGIPLQMIVDNEKTINIFNRLTRLKTSLTFANLQTEFVNLVNNYHTEMYRKANDLVEQKLARVQTLKEIEQAFKNKKAVLCTVKLTGELEQHLKTKYQVSVRCVFKKSDVTQNCPFTNQPCFDSVLIARAY</sequence>
<dbReference type="GeneID" id="99647156"/>
<keyword evidence="1 7" id="KW-0436">Ligase</keyword>
<dbReference type="GO" id="GO:0005737">
    <property type="term" value="C:cytoplasm"/>
    <property type="evidence" value="ECO:0007669"/>
    <property type="project" value="UniProtKB-SubCell"/>
</dbReference>
<dbReference type="EMBL" id="CP003772">
    <property type="protein sequence ID" value="AFQ04108.1"/>
    <property type="molecule type" value="Genomic_DNA"/>
</dbReference>
<dbReference type="GO" id="GO:0005524">
    <property type="term" value="F:ATP binding"/>
    <property type="evidence" value="ECO:0007669"/>
    <property type="project" value="UniProtKB-UniRule"/>
</dbReference>
<evidence type="ECO:0000256" key="3">
    <source>
        <dbReference type="ARBA" id="ARBA00022840"/>
    </source>
</evidence>
<evidence type="ECO:0000256" key="7">
    <source>
        <dbReference type="HAMAP-Rule" id="MF_01571"/>
    </source>
</evidence>
<keyword evidence="2 7" id="KW-0547">Nucleotide-binding</keyword>
<comment type="subcellular location">
    <subcellularLocation>
        <location evidence="7">Cytoplasm</location>
    </subcellularLocation>
</comment>
<comment type="catalytic activity">
    <reaction evidence="6 7">
        <text>tRNA(Pro) + L-proline + ATP = L-prolyl-tRNA(Pro) + AMP + diphosphate</text>
        <dbReference type="Rhea" id="RHEA:14305"/>
        <dbReference type="Rhea" id="RHEA-COMP:9700"/>
        <dbReference type="Rhea" id="RHEA-COMP:9702"/>
        <dbReference type="ChEBI" id="CHEBI:30616"/>
        <dbReference type="ChEBI" id="CHEBI:33019"/>
        <dbReference type="ChEBI" id="CHEBI:60039"/>
        <dbReference type="ChEBI" id="CHEBI:78442"/>
        <dbReference type="ChEBI" id="CHEBI:78532"/>
        <dbReference type="ChEBI" id="CHEBI:456215"/>
        <dbReference type="EC" id="6.1.1.15"/>
    </reaction>
</comment>
<dbReference type="PROSITE" id="PS50862">
    <property type="entry name" value="AA_TRNA_LIGASE_II"/>
    <property type="match status" value="1"/>
</dbReference>
<name>A0ABC7ZI86_MYCGT</name>
<dbReference type="CDD" id="cd00778">
    <property type="entry name" value="ProRS_core_arch_euk"/>
    <property type="match status" value="1"/>
</dbReference>
<dbReference type="SMR" id="A0ABC7ZI86"/>
<dbReference type="SUPFAM" id="SSF52954">
    <property type="entry name" value="Class II aaRS ABD-related"/>
    <property type="match status" value="1"/>
</dbReference>
<dbReference type="InterPro" id="IPR016061">
    <property type="entry name" value="Pro-tRNA_ligase_II_C"/>
</dbReference>
<dbReference type="Pfam" id="PF00587">
    <property type="entry name" value="tRNA-synt_2b"/>
    <property type="match status" value="1"/>
</dbReference>
<evidence type="ECO:0000313" key="10">
    <source>
        <dbReference type="Proteomes" id="UP000005254"/>
    </source>
</evidence>
<evidence type="ECO:0000256" key="4">
    <source>
        <dbReference type="ARBA" id="ARBA00022917"/>
    </source>
</evidence>
<evidence type="ECO:0000256" key="6">
    <source>
        <dbReference type="ARBA" id="ARBA00047671"/>
    </source>
</evidence>
<dbReference type="AlphaFoldDB" id="A0ABC7ZI86"/>
<evidence type="ECO:0000256" key="1">
    <source>
        <dbReference type="ARBA" id="ARBA00022598"/>
    </source>
</evidence>
<dbReference type="GO" id="GO:0004827">
    <property type="term" value="F:proline-tRNA ligase activity"/>
    <property type="evidence" value="ECO:0007669"/>
    <property type="project" value="UniProtKB-UniRule"/>
</dbReference>
<evidence type="ECO:0000313" key="9">
    <source>
        <dbReference type="EMBL" id="AFQ04108.1"/>
    </source>
</evidence>
<protein>
    <recommendedName>
        <fullName evidence="7">Proline--tRNA ligase</fullName>
        <ecNumber evidence="7">6.1.1.15</ecNumber>
    </recommendedName>
    <alternativeName>
        <fullName evidence="7">Prolyl-tRNA synthetase</fullName>
        <shortName evidence="7">ProRS</shortName>
    </alternativeName>
</protein>
<dbReference type="EC" id="6.1.1.15" evidence="7"/>
<dbReference type="GO" id="GO:0006433">
    <property type="term" value="P:prolyl-tRNA aminoacylation"/>
    <property type="evidence" value="ECO:0007669"/>
    <property type="project" value="UniProtKB-UniRule"/>
</dbReference>
<dbReference type="Gene3D" id="3.30.930.10">
    <property type="entry name" value="Bira Bifunctional Protein, Domain 2"/>
    <property type="match status" value="1"/>
</dbReference>
<dbReference type="KEGG" id="mgx:CM1_01700"/>
<dbReference type="PRINTS" id="PR01046">
    <property type="entry name" value="TRNASYNTHPRO"/>
</dbReference>
<comment type="domain">
    <text evidence="7">Consists of three domains: the N-terminal catalytic domain, the anticodon-binding domain and the C-terminal extension.</text>
</comment>
<comment type="function">
    <text evidence="7">Catalyzes the attachment of proline to tRNA(Pro) in a two-step reaction: proline is first activated by ATP to form Pro-AMP and then transferred to the acceptor end of tRNA(Pro).</text>
</comment>
<dbReference type="InterPro" id="IPR045864">
    <property type="entry name" value="aa-tRNA-synth_II/BPL/LPL"/>
</dbReference>
<comment type="similarity">
    <text evidence="7">Belongs to the class-II aminoacyl-tRNA synthetase family. ProS type 3 subfamily.</text>
</comment>
<proteinExistence type="inferred from homology"/>
<keyword evidence="4 7" id="KW-0648">Protein biosynthesis</keyword>
<keyword evidence="7" id="KW-0963">Cytoplasm</keyword>
<evidence type="ECO:0000259" key="8">
    <source>
        <dbReference type="PROSITE" id="PS50862"/>
    </source>
</evidence>
<reference evidence="9 10" key="1">
    <citation type="journal article" date="2012" name="J. Bacteriol.">
        <title>Draft Genome Sequences of Four Axenic Mycoplasma genitalium Strains Isolated from Denmark, Japan, and Australia.</title>
        <authorList>
            <person name="McGowin C.L."/>
            <person name="Ma L."/>
            <person name="Jensen J.S."/>
            <person name="Mancuso M.M."/>
            <person name="Hamasuna R."/>
            <person name="Adegboye D."/>
            <person name="Martin D.H."/>
        </authorList>
    </citation>
    <scope>NUCLEOTIDE SEQUENCE [LARGE SCALE GENOMIC DNA]</scope>
    <source>
        <strain evidence="9 10">M6320</strain>
    </source>
</reference>
<dbReference type="InterPro" id="IPR002316">
    <property type="entry name" value="Pro-tRNA-ligase_IIa"/>
</dbReference>
<dbReference type="SUPFAM" id="SSF64586">
    <property type="entry name" value="C-terminal domain of ProRS"/>
    <property type="match status" value="1"/>
</dbReference>
<feature type="domain" description="Aminoacyl-transfer RNA synthetases class-II family profile" evidence="8">
    <location>
        <begin position="78"/>
        <end position="295"/>
    </location>
</feature>
<organism evidence="9 10">
    <name type="scientific">Mycoplasmoides genitalium M6320</name>
    <dbReference type="NCBI Taxonomy" id="662945"/>
    <lineage>
        <taxon>Bacteria</taxon>
        <taxon>Bacillati</taxon>
        <taxon>Mycoplasmatota</taxon>
        <taxon>Mycoplasmoidales</taxon>
        <taxon>Mycoplasmoidaceae</taxon>
        <taxon>Mycoplasmoides</taxon>
    </lineage>
</organism>
<evidence type="ECO:0000256" key="5">
    <source>
        <dbReference type="ARBA" id="ARBA00023146"/>
    </source>
</evidence>
<keyword evidence="5 7" id="KW-0030">Aminoacyl-tRNA synthetase</keyword>
<dbReference type="InterPro" id="IPR004499">
    <property type="entry name" value="Pro-tRNA-ligase_IIa_arc-type"/>
</dbReference>
<gene>
    <name evidence="7" type="primary">proS</name>
    <name evidence="9" type="ORF">CM1_01700</name>
</gene>
<dbReference type="InterPro" id="IPR033721">
    <property type="entry name" value="ProRS_core_arch_euk"/>
</dbReference>
<dbReference type="RefSeq" id="WP_009885995.1">
    <property type="nucleotide sequence ID" value="NC_018497.1"/>
</dbReference>
<dbReference type="InterPro" id="IPR002314">
    <property type="entry name" value="aa-tRNA-synt_IIb"/>
</dbReference>
<dbReference type="InterPro" id="IPR017449">
    <property type="entry name" value="Pro-tRNA_synth_II"/>
</dbReference>
<evidence type="ECO:0000256" key="2">
    <source>
        <dbReference type="ARBA" id="ARBA00022741"/>
    </source>
</evidence>
<accession>A0ABC7ZI86</accession>
<comment type="subunit">
    <text evidence="7">Homodimer.</text>
</comment>
<dbReference type="Proteomes" id="UP000005254">
    <property type="component" value="Chromosome"/>
</dbReference>